<evidence type="ECO:0000256" key="5">
    <source>
        <dbReference type="SAM" id="Coils"/>
    </source>
</evidence>
<proteinExistence type="predicted"/>
<evidence type="ECO:0000256" key="1">
    <source>
        <dbReference type="ARBA" id="ARBA00022723"/>
    </source>
</evidence>
<dbReference type="Pfam" id="PF06839">
    <property type="entry name" value="Zn_ribbon_GRF"/>
    <property type="match status" value="1"/>
</dbReference>
<evidence type="ECO:0000256" key="6">
    <source>
        <dbReference type="SAM" id="MobiDB-lite"/>
    </source>
</evidence>
<keyword evidence="3" id="KW-0862">Zinc</keyword>
<keyword evidence="1" id="KW-0479">Metal-binding</keyword>
<feature type="region of interest" description="Disordered" evidence="6">
    <location>
        <begin position="96"/>
        <end position="157"/>
    </location>
</feature>
<evidence type="ECO:0000313" key="8">
    <source>
        <dbReference type="EMBL" id="KAL2074368.1"/>
    </source>
</evidence>
<reference evidence="8 9" key="1">
    <citation type="journal article" date="2024" name="Commun. Biol.">
        <title>Comparative genomic analysis of thermophilic fungi reveals convergent evolutionary adaptations and gene losses.</title>
        <authorList>
            <person name="Steindorff A.S."/>
            <person name="Aguilar-Pontes M.V."/>
            <person name="Robinson A.J."/>
            <person name="Andreopoulos B."/>
            <person name="LaButti K."/>
            <person name="Kuo A."/>
            <person name="Mondo S."/>
            <person name="Riley R."/>
            <person name="Otillar R."/>
            <person name="Haridas S."/>
            <person name="Lipzen A."/>
            <person name="Grimwood J."/>
            <person name="Schmutz J."/>
            <person name="Clum A."/>
            <person name="Reid I.D."/>
            <person name="Moisan M.C."/>
            <person name="Butler G."/>
            <person name="Nguyen T.T.M."/>
            <person name="Dewar K."/>
            <person name="Conant G."/>
            <person name="Drula E."/>
            <person name="Henrissat B."/>
            <person name="Hansel C."/>
            <person name="Singer S."/>
            <person name="Hutchinson M.I."/>
            <person name="de Vries R.P."/>
            <person name="Natvig D.O."/>
            <person name="Powell A.J."/>
            <person name="Tsang A."/>
            <person name="Grigoriev I.V."/>
        </authorList>
    </citation>
    <scope>NUCLEOTIDE SEQUENCE [LARGE SCALE GENOMIC DNA]</scope>
    <source>
        <strain evidence="8 9">CBS 494.80</strain>
    </source>
</reference>
<name>A0ABR4CX26_9HELO</name>
<feature type="domain" description="GRF-type" evidence="7">
    <location>
        <begin position="43"/>
        <end position="91"/>
    </location>
</feature>
<evidence type="ECO:0000256" key="3">
    <source>
        <dbReference type="ARBA" id="ARBA00022833"/>
    </source>
</evidence>
<gene>
    <name evidence="8" type="ORF">VTL71DRAFT_8146</name>
</gene>
<organism evidence="8 9">
    <name type="scientific">Oculimacula yallundae</name>
    <dbReference type="NCBI Taxonomy" id="86028"/>
    <lineage>
        <taxon>Eukaryota</taxon>
        <taxon>Fungi</taxon>
        <taxon>Dikarya</taxon>
        <taxon>Ascomycota</taxon>
        <taxon>Pezizomycotina</taxon>
        <taxon>Leotiomycetes</taxon>
        <taxon>Helotiales</taxon>
        <taxon>Ploettnerulaceae</taxon>
        <taxon>Oculimacula</taxon>
    </lineage>
</organism>
<dbReference type="InterPro" id="IPR010666">
    <property type="entry name" value="Znf_GRF"/>
</dbReference>
<dbReference type="EMBL" id="JAZHXI010000002">
    <property type="protein sequence ID" value="KAL2074368.1"/>
    <property type="molecule type" value="Genomic_DNA"/>
</dbReference>
<feature type="compositionally biased region" description="Low complexity" evidence="6">
    <location>
        <begin position="1"/>
        <end position="10"/>
    </location>
</feature>
<feature type="region of interest" description="Disordered" evidence="6">
    <location>
        <begin position="1"/>
        <end position="24"/>
    </location>
</feature>
<protein>
    <recommendedName>
        <fullName evidence="7">GRF-type domain-containing protein</fullName>
    </recommendedName>
</protein>
<feature type="compositionally biased region" description="Polar residues" evidence="6">
    <location>
        <begin position="172"/>
        <end position="184"/>
    </location>
</feature>
<keyword evidence="2 4" id="KW-0863">Zinc-finger</keyword>
<dbReference type="PROSITE" id="PS51999">
    <property type="entry name" value="ZF_GRF"/>
    <property type="match status" value="1"/>
</dbReference>
<evidence type="ECO:0000256" key="4">
    <source>
        <dbReference type="PROSITE-ProRule" id="PRU01343"/>
    </source>
</evidence>
<dbReference type="Proteomes" id="UP001595075">
    <property type="component" value="Unassembled WGS sequence"/>
</dbReference>
<sequence length="343" mass="38666">MDPNQAAPQAVEEEEPNGKEENPFQAKKHIGWCGRFEADEWYCQCGRKAKYLPVTKKGRNFGKKFYMCPVREPKQEGDPELCRFFLWDDHQEEAKKWMESNPTTPKKLASKTSRELRTPNHGSSKKMAGWLSGNGKKRAANDLSDEDAPQEMDGDKQSDEDFVVIGSDNDENVFNQNNTRNGSPSRKAAKVTRFATPGQPLTYTLDGENALPTPVTGGRASENEARQRRARSFSPTPNRLHAAIDLDDSESEMPSGKTNLSKVVLGYIKADFPGLSELTETMICHEIETEAQRAQTDLKVCRMTIARLRREMRKMEKKMGDLEKTVHELCKGSFADDEVVLSD</sequence>
<feature type="region of interest" description="Disordered" evidence="6">
    <location>
        <begin position="169"/>
        <end position="234"/>
    </location>
</feature>
<accession>A0ABR4CX26</accession>
<keyword evidence="9" id="KW-1185">Reference proteome</keyword>
<keyword evidence="5" id="KW-0175">Coiled coil</keyword>
<comment type="caution">
    <text evidence="8">The sequence shown here is derived from an EMBL/GenBank/DDBJ whole genome shotgun (WGS) entry which is preliminary data.</text>
</comment>
<evidence type="ECO:0000259" key="7">
    <source>
        <dbReference type="PROSITE" id="PS51999"/>
    </source>
</evidence>
<evidence type="ECO:0000313" key="9">
    <source>
        <dbReference type="Proteomes" id="UP001595075"/>
    </source>
</evidence>
<feature type="compositionally biased region" description="Acidic residues" evidence="6">
    <location>
        <begin position="143"/>
        <end position="152"/>
    </location>
</feature>
<feature type="coiled-coil region" evidence="5">
    <location>
        <begin position="291"/>
        <end position="325"/>
    </location>
</feature>
<evidence type="ECO:0000256" key="2">
    <source>
        <dbReference type="ARBA" id="ARBA00022771"/>
    </source>
</evidence>